<feature type="region of interest" description="Disordered" evidence="1">
    <location>
        <begin position="12"/>
        <end position="35"/>
    </location>
</feature>
<sequence length="614" mass="69995">MIRIWEDVTYNNNNNGGGGGGDDDDDDDDDDDNHPQTCMRLFKLPHRIAVDTSPGTDRIIVRAIRDDMVSEVISIIATRMLKTSFVPECLKKARTILLFKGGENKDLFNWRPITICSVIRRVIERVLDSRLRMHVELNENQRGFVSLPVSFLRGVMQGSPLSPILYNIATNHILDELTEDNICKHYGKTLSPDLPPLTVLGFADDTAIIGKSREAAIELTSIAMQKFNEIGLEVNPRKCVGIRIEKGELEEEPLDLDTAEPNKIPIKFLQDSDKLIRSALKQILQLPTDTPDHMIYSDMKCKGLGLFKAEWEVHLQHANTCRVLALSANPYVTATRDLFTESTECVKPLQLTETSDVIKDPRTSLYDARRMRKKLREKELEAWAKLPQKDLGVDLYSEFTPANSWIRHREGLTSSEWCEAIKMTAHVSSVRSLPGRTRDNILCRRCHREPETLAHVLGSCPHGEVLRNSRYHRIRSMIAEQFRSINFQVFEEVHGLADNGNTRRIDMIAIPPNNNNGYIIDPTVRFEKQKSQPEDVNREKNDIYVRAVPYFMHKCGLQQIEVIGLMVGVRGTIPGFFFQTWQRFGLQKKAIDDIVLAALRGSIFILRNHLYGQQ</sequence>
<dbReference type="CDD" id="cd01650">
    <property type="entry name" value="RT_nLTR_like"/>
    <property type="match status" value="1"/>
</dbReference>
<keyword evidence="4" id="KW-1185">Reference proteome</keyword>
<dbReference type="EMBL" id="JAJSOF020000029">
    <property type="protein sequence ID" value="KAJ4432734.1"/>
    <property type="molecule type" value="Genomic_DNA"/>
</dbReference>
<dbReference type="PROSITE" id="PS50878">
    <property type="entry name" value="RT_POL"/>
    <property type="match status" value="1"/>
</dbReference>
<evidence type="ECO:0000256" key="1">
    <source>
        <dbReference type="SAM" id="MobiDB-lite"/>
    </source>
</evidence>
<gene>
    <name evidence="3" type="ORF">ANN_21372</name>
</gene>
<dbReference type="Pfam" id="PF00078">
    <property type="entry name" value="RVT_1"/>
    <property type="match status" value="1"/>
</dbReference>
<dbReference type="Proteomes" id="UP001148838">
    <property type="component" value="Unassembled WGS sequence"/>
</dbReference>
<evidence type="ECO:0000259" key="2">
    <source>
        <dbReference type="PROSITE" id="PS50878"/>
    </source>
</evidence>
<name>A0ABQ8SF36_PERAM</name>
<dbReference type="SUPFAM" id="SSF56672">
    <property type="entry name" value="DNA/RNA polymerases"/>
    <property type="match status" value="1"/>
</dbReference>
<comment type="caution">
    <text evidence="3">The sequence shown here is derived from an EMBL/GenBank/DDBJ whole genome shotgun (WGS) entry which is preliminary data.</text>
</comment>
<evidence type="ECO:0000313" key="3">
    <source>
        <dbReference type="EMBL" id="KAJ4432734.1"/>
    </source>
</evidence>
<feature type="compositionally biased region" description="Acidic residues" evidence="1">
    <location>
        <begin position="21"/>
        <end position="32"/>
    </location>
</feature>
<dbReference type="PANTHER" id="PTHR19446">
    <property type="entry name" value="REVERSE TRANSCRIPTASES"/>
    <property type="match status" value="1"/>
</dbReference>
<dbReference type="InterPro" id="IPR043502">
    <property type="entry name" value="DNA/RNA_pol_sf"/>
</dbReference>
<feature type="domain" description="Reverse transcriptase" evidence="2">
    <location>
        <begin position="1"/>
        <end position="258"/>
    </location>
</feature>
<dbReference type="InterPro" id="IPR000477">
    <property type="entry name" value="RT_dom"/>
</dbReference>
<evidence type="ECO:0000313" key="4">
    <source>
        <dbReference type="Proteomes" id="UP001148838"/>
    </source>
</evidence>
<reference evidence="3 4" key="1">
    <citation type="journal article" date="2022" name="Allergy">
        <title>Genome assembly and annotation of Periplaneta americana reveal a comprehensive cockroach allergen profile.</title>
        <authorList>
            <person name="Wang L."/>
            <person name="Xiong Q."/>
            <person name="Saelim N."/>
            <person name="Wang L."/>
            <person name="Nong W."/>
            <person name="Wan A.T."/>
            <person name="Shi M."/>
            <person name="Liu X."/>
            <person name="Cao Q."/>
            <person name="Hui J.H.L."/>
            <person name="Sookrung N."/>
            <person name="Leung T.F."/>
            <person name="Tungtrongchitr A."/>
            <person name="Tsui S.K.W."/>
        </authorList>
    </citation>
    <scope>NUCLEOTIDE SEQUENCE [LARGE SCALE GENOMIC DNA]</scope>
    <source>
        <strain evidence="3">PWHHKU_190912</strain>
    </source>
</reference>
<protein>
    <recommendedName>
        <fullName evidence="2">Reverse transcriptase domain-containing protein</fullName>
    </recommendedName>
</protein>
<accession>A0ABQ8SF36</accession>
<organism evidence="3 4">
    <name type="scientific">Periplaneta americana</name>
    <name type="common">American cockroach</name>
    <name type="synonym">Blatta americana</name>
    <dbReference type="NCBI Taxonomy" id="6978"/>
    <lineage>
        <taxon>Eukaryota</taxon>
        <taxon>Metazoa</taxon>
        <taxon>Ecdysozoa</taxon>
        <taxon>Arthropoda</taxon>
        <taxon>Hexapoda</taxon>
        <taxon>Insecta</taxon>
        <taxon>Pterygota</taxon>
        <taxon>Neoptera</taxon>
        <taxon>Polyneoptera</taxon>
        <taxon>Dictyoptera</taxon>
        <taxon>Blattodea</taxon>
        <taxon>Blattoidea</taxon>
        <taxon>Blattidae</taxon>
        <taxon>Blattinae</taxon>
        <taxon>Periplaneta</taxon>
    </lineage>
</organism>
<proteinExistence type="predicted"/>